<reference evidence="2" key="1">
    <citation type="submission" date="2015-01" db="EMBL/GenBank/DDBJ databases">
        <authorList>
            <person name="Aksoy S."/>
            <person name="Warren W."/>
            <person name="Wilson R.K."/>
        </authorList>
    </citation>
    <scope>NUCLEOTIDE SEQUENCE [LARGE SCALE GENOMIC DNA]</scope>
    <source>
        <strain evidence="2">IAEA</strain>
    </source>
</reference>
<organism evidence="1 2">
    <name type="scientific">Glossina palpalis gambiensis</name>
    <dbReference type="NCBI Taxonomy" id="67801"/>
    <lineage>
        <taxon>Eukaryota</taxon>
        <taxon>Metazoa</taxon>
        <taxon>Ecdysozoa</taxon>
        <taxon>Arthropoda</taxon>
        <taxon>Hexapoda</taxon>
        <taxon>Insecta</taxon>
        <taxon>Pterygota</taxon>
        <taxon>Neoptera</taxon>
        <taxon>Endopterygota</taxon>
        <taxon>Diptera</taxon>
        <taxon>Brachycera</taxon>
        <taxon>Muscomorpha</taxon>
        <taxon>Hippoboscoidea</taxon>
        <taxon>Glossinidae</taxon>
        <taxon>Glossina</taxon>
    </lineage>
</organism>
<dbReference type="Proteomes" id="UP000092460">
    <property type="component" value="Unassembled WGS sequence"/>
</dbReference>
<evidence type="ECO:0000313" key="2">
    <source>
        <dbReference type="Proteomes" id="UP000092460"/>
    </source>
</evidence>
<proteinExistence type="predicted"/>
<sequence length="129" mass="13908">MNGSCGDGGSGGGGSSSVLQTARQAIVATDMPLTTTKSNKLQSLPLLYRCRFMNGYSVRFVGRSAGRSPWSYSKPIQEEGCHVKETDQTTTEQTYEATKTTLNHCKTSNSTKAYKISKASDEGNRRGAE</sequence>
<keyword evidence="2" id="KW-1185">Reference proteome</keyword>
<name>A0A1B0BMX4_9MUSC</name>
<protein>
    <submittedName>
        <fullName evidence="1">Uncharacterized protein</fullName>
    </submittedName>
</protein>
<dbReference type="EnsemblMetazoa" id="GPPI035119-RA">
    <property type="protein sequence ID" value="GPPI035119-PA"/>
    <property type="gene ID" value="GPPI035119"/>
</dbReference>
<accession>A0A1B0BMX4</accession>
<reference evidence="1" key="2">
    <citation type="submission" date="2020-05" db="UniProtKB">
        <authorList>
            <consortium name="EnsemblMetazoa"/>
        </authorList>
    </citation>
    <scope>IDENTIFICATION</scope>
    <source>
        <strain evidence="1">IAEA</strain>
    </source>
</reference>
<dbReference type="AlphaFoldDB" id="A0A1B0BMX4"/>
<evidence type="ECO:0000313" key="1">
    <source>
        <dbReference type="EnsemblMetazoa" id="GPPI035119-PA"/>
    </source>
</evidence>
<dbReference type="EMBL" id="JXJN01017083">
    <property type="status" value="NOT_ANNOTATED_CDS"/>
    <property type="molecule type" value="Genomic_DNA"/>
</dbReference>
<dbReference type="VEuPathDB" id="VectorBase:GPPI035119"/>